<evidence type="ECO:0000313" key="2">
    <source>
        <dbReference type="EMBL" id="MBB6447808.1"/>
    </source>
</evidence>
<dbReference type="EMBL" id="JACHGK010000030">
    <property type="protein sequence ID" value="MBB6447808.1"/>
    <property type="molecule type" value="Genomic_DNA"/>
</dbReference>
<evidence type="ECO:0000313" key="3">
    <source>
        <dbReference type="Proteomes" id="UP000531594"/>
    </source>
</evidence>
<evidence type="ECO:0000256" key="1">
    <source>
        <dbReference type="SAM" id="Phobius"/>
    </source>
</evidence>
<feature type="transmembrane region" description="Helical" evidence="1">
    <location>
        <begin position="76"/>
        <end position="95"/>
    </location>
</feature>
<feature type="transmembrane region" description="Helical" evidence="1">
    <location>
        <begin position="12"/>
        <end position="31"/>
    </location>
</feature>
<keyword evidence="1" id="KW-0812">Transmembrane</keyword>
<organism evidence="2 3">
    <name type="scientific">Bacillus benzoevorans</name>
    <dbReference type="NCBI Taxonomy" id="1456"/>
    <lineage>
        <taxon>Bacteria</taxon>
        <taxon>Bacillati</taxon>
        <taxon>Bacillota</taxon>
        <taxon>Bacilli</taxon>
        <taxon>Bacillales</taxon>
        <taxon>Bacillaceae</taxon>
        <taxon>Bacillus</taxon>
    </lineage>
</organism>
<keyword evidence="1" id="KW-0472">Membrane</keyword>
<comment type="caution">
    <text evidence="2">The sequence shown here is derived from an EMBL/GenBank/DDBJ whole genome shotgun (WGS) entry which is preliminary data.</text>
</comment>
<proteinExistence type="predicted"/>
<dbReference type="Proteomes" id="UP000531594">
    <property type="component" value="Unassembled WGS sequence"/>
</dbReference>
<sequence length="168" mass="20354">MERKTIIKKGNNVMIGLIFAIILFNLIAFMTNKRLNKNQIVHIWTFTVTLQILTDTYIDGKYHGYWYFNRGIDFKSILALTVLIPPVNMMFLNWYPFEESLYKRILYIFYWVIAITLYEAVTMLPEPWGYFYHGWWKLWYSAIVNPLLLLIVLFYFKWIRKIEESVPK</sequence>
<feature type="transmembrane region" description="Helical" evidence="1">
    <location>
        <begin position="107"/>
        <end position="125"/>
    </location>
</feature>
<dbReference type="AlphaFoldDB" id="A0A7X0LXI3"/>
<feature type="transmembrane region" description="Helical" evidence="1">
    <location>
        <begin position="137"/>
        <end position="156"/>
    </location>
</feature>
<reference evidence="2 3" key="1">
    <citation type="submission" date="2020-08" db="EMBL/GenBank/DDBJ databases">
        <title>Genomic Encyclopedia of Type Strains, Phase IV (KMG-IV): sequencing the most valuable type-strain genomes for metagenomic binning, comparative biology and taxonomic classification.</title>
        <authorList>
            <person name="Goeker M."/>
        </authorList>
    </citation>
    <scope>NUCLEOTIDE SEQUENCE [LARGE SCALE GENOMIC DNA]</scope>
    <source>
        <strain evidence="2 3">DSM 5391</strain>
    </source>
</reference>
<protein>
    <submittedName>
        <fullName evidence="2">Uncharacterized protein</fullName>
    </submittedName>
</protein>
<name>A0A7X0LXI3_9BACI</name>
<keyword evidence="3" id="KW-1185">Reference proteome</keyword>
<gene>
    <name evidence="2" type="ORF">HNR53_004518</name>
</gene>
<accession>A0A7X0LXI3</accession>
<keyword evidence="1" id="KW-1133">Transmembrane helix</keyword>